<dbReference type="PROSITE" id="PS50016">
    <property type="entry name" value="ZF_PHD_2"/>
    <property type="match status" value="1"/>
</dbReference>
<dbReference type="Pfam" id="PF12678">
    <property type="entry name" value="zf-rbx1"/>
    <property type="match status" value="1"/>
</dbReference>
<evidence type="ECO:0000256" key="6">
    <source>
        <dbReference type="SAM" id="MobiDB-lite"/>
    </source>
</evidence>
<keyword evidence="3" id="KW-0863">Zinc-finger</keyword>
<dbReference type="InterPro" id="IPR001965">
    <property type="entry name" value="Znf_PHD"/>
</dbReference>
<dbReference type="InterPro" id="IPR059153">
    <property type="entry name" value="NSD_PHD-1st"/>
</dbReference>
<dbReference type="OrthoDB" id="1935339at2759"/>
<dbReference type="SUPFAM" id="SSF57850">
    <property type="entry name" value="RING/U-box"/>
    <property type="match status" value="1"/>
</dbReference>
<feature type="compositionally biased region" description="Basic and acidic residues" evidence="6">
    <location>
        <begin position="499"/>
        <end position="527"/>
    </location>
</feature>
<feature type="compositionally biased region" description="Basic and acidic residues" evidence="6">
    <location>
        <begin position="193"/>
        <end position="208"/>
    </location>
</feature>
<dbReference type="SMART" id="SM00249">
    <property type="entry name" value="PHD"/>
    <property type="match status" value="1"/>
</dbReference>
<organism evidence="7 8">
    <name type="scientific">Symbiodinium microadriaticum</name>
    <name type="common">Dinoflagellate</name>
    <name type="synonym">Zooxanthella microadriatica</name>
    <dbReference type="NCBI Taxonomy" id="2951"/>
    <lineage>
        <taxon>Eukaryota</taxon>
        <taxon>Sar</taxon>
        <taxon>Alveolata</taxon>
        <taxon>Dinophyceae</taxon>
        <taxon>Suessiales</taxon>
        <taxon>Symbiodiniaceae</taxon>
        <taxon>Symbiodinium</taxon>
    </lineage>
</organism>
<dbReference type="InterPro" id="IPR013083">
    <property type="entry name" value="Znf_RING/FYVE/PHD"/>
</dbReference>
<dbReference type="Gene3D" id="3.80.10.10">
    <property type="entry name" value="Ribonuclease Inhibitor"/>
    <property type="match status" value="1"/>
</dbReference>
<keyword evidence="2" id="KW-0479">Metal-binding</keyword>
<accession>A0A1Q9CQ83</accession>
<dbReference type="InterPro" id="IPR032675">
    <property type="entry name" value="LRR_dom_sf"/>
</dbReference>
<dbReference type="GO" id="GO:0008270">
    <property type="term" value="F:zinc ion binding"/>
    <property type="evidence" value="ECO:0007669"/>
    <property type="project" value="UniProtKB-KW"/>
</dbReference>
<evidence type="ECO:0000256" key="5">
    <source>
        <dbReference type="ARBA" id="ARBA00022833"/>
    </source>
</evidence>
<dbReference type="InterPro" id="IPR019787">
    <property type="entry name" value="Znf_PHD-finger"/>
</dbReference>
<keyword evidence="5" id="KW-0862">Zinc</keyword>
<proteinExistence type="predicted"/>
<dbReference type="Proteomes" id="UP000186817">
    <property type="component" value="Unassembled WGS sequence"/>
</dbReference>
<evidence type="ECO:0000256" key="3">
    <source>
        <dbReference type="ARBA" id="ARBA00022771"/>
    </source>
</evidence>
<dbReference type="PANTHER" id="PTHR47177">
    <property type="entry name" value="F18C1.6 PROTEIN"/>
    <property type="match status" value="1"/>
</dbReference>
<evidence type="ECO:0000256" key="1">
    <source>
        <dbReference type="ARBA" id="ARBA00004906"/>
    </source>
</evidence>
<comment type="caution">
    <text evidence="7">The sequence shown here is derived from an EMBL/GenBank/DDBJ whole genome shotgun (WGS) entry which is preliminary data.</text>
</comment>
<feature type="region of interest" description="Disordered" evidence="6">
    <location>
        <begin position="493"/>
        <end position="559"/>
    </location>
</feature>
<dbReference type="InterPro" id="IPR024766">
    <property type="entry name" value="Znf_RING_H2"/>
</dbReference>
<dbReference type="AlphaFoldDB" id="A0A1Q9CQ83"/>
<dbReference type="SUPFAM" id="SSF57903">
    <property type="entry name" value="FYVE/PHD zinc finger"/>
    <property type="match status" value="1"/>
</dbReference>
<dbReference type="SUPFAM" id="SSF52047">
    <property type="entry name" value="RNI-like"/>
    <property type="match status" value="1"/>
</dbReference>
<feature type="compositionally biased region" description="Polar residues" evidence="6">
    <location>
        <begin position="242"/>
        <end position="252"/>
    </location>
</feature>
<keyword evidence="4" id="KW-0833">Ubl conjugation pathway</keyword>
<name>A0A1Q9CQ83_SYMMI</name>
<sequence>MDTTPRRSTRLQAALQEGRSGFSPLLESASAAKSAPKQCGACLLDVDTASKEGEFVAVLDSCNPTHFFHVRCISTWAEQENTCPLCKNRFSRVGVYGINGDLRRIITAEEKDQNSEGEASAEFEDHVCSICKRPGGDDALLLCDGRNGRCRGAAHFYCVGLPGVPEGDWFCAECQEFPLSEFVQDAVEDKQEPLGANLKKEAGPERKSSAAKRSPSQSPANRKPTPTPKKSRPSTEQEAAGQDQSARSSSSKRPLPLDAKSTVGSSRSGRSSSTPDPAVPRWIYRRGACLFVDLGGRRIKDSAAATVAKFLQSVLEKVNAVSTGSTALDLCLLLAGNRLSRGGLEAFLNVAKETGHHVSCLDVERNRLDPEAMQWLAEWLTRQRGGPPQKILLSHNRGIGDEAAKDFLQLLGRSQSGREIPLWIEARFVGIKDIDALLDAVSVDINLCMALDSDACGPGCCASQSASEPGPHLHLPGILEQHSNSELIPIAQDNSTAETWKRSLSESRASEGDRARHSAKGSAREPEEPGDSQASQASQVEAELLESLEQERAQRKAWANSLGRSVVAELPTQDLPAPAPSCGLWDLVRAEQRKKRRAVGHVGS</sequence>
<dbReference type="InterPro" id="IPR001841">
    <property type="entry name" value="Znf_RING"/>
</dbReference>
<evidence type="ECO:0000313" key="8">
    <source>
        <dbReference type="Proteomes" id="UP000186817"/>
    </source>
</evidence>
<dbReference type="Pfam" id="PF23011">
    <property type="entry name" value="PHD-1st_NSD"/>
    <property type="match status" value="1"/>
</dbReference>
<dbReference type="PROSITE" id="PS50089">
    <property type="entry name" value="ZF_RING_2"/>
    <property type="match status" value="1"/>
</dbReference>
<dbReference type="Gene3D" id="3.30.40.10">
    <property type="entry name" value="Zinc/RING finger domain, C3HC4 (zinc finger)"/>
    <property type="match status" value="2"/>
</dbReference>
<feature type="compositionally biased region" description="Low complexity" evidence="6">
    <location>
        <begin position="261"/>
        <end position="274"/>
    </location>
</feature>
<reference evidence="7 8" key="1">
    <citation type="submission" date="2016-02" db="EMBL/GenBank/DDBJ databases">
        <title>Genome analysis of coral dinoflagellate symbionts highlights evolutionary adaptations to a symbiotic lifestyle.</title>
        <authorList>
            <person name="Aranda M."/>
            <person name="Li Y."/>
            <person name="Liew Y.J."/>
            <person name="Baumgarten S."/>
            <person name="Simakov O."/>
            <person name="Wilson M."/>
            <person name="Piel J."/>
            <person name="Ashoor H."/>
            <person name="Bougouffa S."/>
            <person name="Bajic V.B."/>
            <person name="Ryu T."/>
            <person name="Ravasi T."/>
            <person name="Bayer T."/>
            <person name="Micklem G."/>
            <person name="Kim H."/>
            <person name="Bhak J."/>
            <person name="Lajeunesse T.C."/>
            <person name="Voolstra C.R."/>
        </authorList>
    </citation>
    <scope>NUCLEOTIDE SEQUENCE [LARGE SCALE GENOMIC DNA]</scope>
    <source>
        <strain evidence="7 8">CCMP2467</strain>
    </source>
</reference>
<evidence type="ECO:0000256" key="4">
    <source>
        <dbReference type="ARBA" id="ARBA00022786"/>
    </source>
</evidence>
<dbReference type="InterPro" id="IPR011011">
    <property type="entry name" value="Znf_FYVE_PHD"/>
</dbReference>
<evidence type="ECO:0000256" key="2">
    <source>
        <dbReference type="ARBA" id="ARBA00022723"/>
    </source>
</evidence>
<comment type="pathway">
    <text evidence="1">Protein modification; protein ubiquitination.</text>
</comment>
<gene>
    <name evidence="7" type="ORF">AK812_SmicGene33956</name>
</gene>
<dbReference type="EMBL" id="LSRX01000997">
    <property type="protein sequence ID" value="OLP85070.1"/>
    <property type="molecule type" value="Genomic_DNA"/>
</dbReference>
<keyword evidence="8" id="KW-1185">Reference proteome</keyword>
<evidence type="ECO:0000313" key="7">
    <source>
        <dbReference type="EMBL" id="OLP85070.1"/>
    </source>
</evidence>
<feature type="region of interest" description="Disordered" evidence="6">
    <location>
        <begin position="193"/>
        <end position="278"/>
    </location>
</feature>
<protein>
    <submittedName>
        <fullName evidence="7">PHD and RING finger domain-containing protein</fullName>
    </submittedName>
</protein>
<dbReference type="PANTHER" id="PTHR47177:SF3">
    <property type="entry name" value="F18C1.6 PROTEIN"/>
    <property type="match status" value="1"/>
</dbReference>